<feature type="repeat" description="WD" evidence="5">
    <location>
        <begin position="319"/>
        <end position="341"/>
    </location>
</feature>
<dbReference type="AlphaFoldDB" id="A0A640KL57"/>
<dbReference type="VEuPathDB" id="TriTrypDB:LtaPh_2118700"/>
<feature type="compositionally biased region" description="Low complexity" evidence="6">
    <location>
        <begin position="411"/>
        <end position="423"/>
    </location>
</feature>
<dbReference type="PROSITE" id="PS00678">
    <property type="entry name" value="WD_REPEATS_1"/>
    <property type="match status" value="1"/>
</dbReference>
<dbReference type="Proteomes" id="UP000419144">
    <property type="component" value="Unassembled WGS sequence"/>
</dbReference>
<evidence type="ECO:0000313" key="7">
    <source>
        <dbReference type="EMBL" id="GET88427.1"/>
    </source>
</evidence>
<keyword evidence="4" id="KW-0689">Ribosomal protein</keyword>
<accession>A0A640KL57</accession>
<dbReference type="EMBL" id="BLBS01000028">
    <property type="protein sequence ID" value="GET88427.1"/>
    <property type="molecule type" value="Genomic_DNA"/>
</dbReference>
<sequence length="931" mass="102523">MDQSILNLQDYTAASSWRRRDQLRGLLSNHSDLVTSSVSLAAPGVLFTSAQVALHNTENGLAVALSPLMGTSAVGLMPLDEAVPSLNAAARMRWLDMTEDTKTSCMEWCDSLLFVGSSRGRVLVGDVAVEGCRESSGLFSPCGALLTNSSEVVLSRVTVSPSAPTASTLVRSVRVNQSVSKTSVLGVQDTSVYLWDLGGGSLPVQQWLPHRHIDAATPVMFAEWAPESATVVLSGTYDSSVMLVDTRNTAARNSVSFSCRRAGGRAAVAHCGEFNRHLPSIVAVSFSDGTVAVYDARYPLQAVQTITTLQGDAVRLRWWRHNADLLTTAGSDGSVALWNLRCPPSFCVGRALYKTPLSDLAMTNTFSEQRAIAITIGGELSMTGLQPEALMGLAPALSYGKDGAERKGNVGSSSGSAAASPSPRITADEEEALRKEERDACGFLYLRRLKEAYQMLAQCASRRLALHQTDIAMQLISHIDVIRVPLFDYSGFVEQLHSAANGADDLLQVLEESGWSYETVRLQFEASLLHCSSHLSTTVTLHRIRAMPKPNMSDVQTLEALRLNVMLQRVLDSEDVEQVVVSVRTALDLIMAHPGISELIDVRTVGQILRLLLRKSYLEGEKFVQFLLSQLHADREQTGVPYQLLRAVMSAAQEPTVTAGVETRMAHRFVERFYRDMTAAKDAVLTQLHIQRLGVEHYREVITVVNAYQERCIQKNLPGMFGWIALKPLLLFLHCLTADSNYVTFFWVSVQYIEAFAHFPGVRKVEAVLFAVVDRIHTAAGKLANDLDEFTDTTRFSIPMLRDVDTTLRTTHEFLTVLIRVQLECENVAVARNMRAMPPVMEQVQDVLSSASEDVLDVWAEVMDALLECNQPDMIRKYCLATVRTFSEQMEDLMEVSAKGEADERLNEILDVCDDFFAAMRVRRVMGGGDA</sequence>
<dbReference type="InterPro" id="IPR001680">
    <property type="entry name" value="WD40_rpt"/>
</dbReference>
<keyword evidence="8" id="KW-1185">Reference proteome</keyword>
<dbReference type="GO" id="GO:0005634">
    <property type="term" value="C:nucleus"/>
    <property type="evidence" value="ECO:0007669"/>
    <property type="project" value="TreeGrafter"/>
</dbReference>
<name>A0A640KL57_LEITA</name>
<feature type="region of interest" description="Disordered" evidence="6">
    <location>
        <begin position="404"/>
        <end position="431"/>
    </location>
</feature>
<keyword evidence="1" id="KW-0597">Phosphoprotein</keyword>
<dbReference type="PANTHER" id="PTHR14091:SF0">
    <property type="entry name" value="PERIODIC TRYPTOPHAN PROTEIN 1 HOMOLOG"/>
    <property type="match status" value="1"/>
</dbReference>
<comment type="caution">
    <text evidence="7">The sequence shown here is derived from an EMBL/GenBank/DDBJ whole genome shotgun (WGS) entry which is preliminary data.</text>
</comment>
<evidence type="ECO:0008006" key="9">
    <source>
        <dbReference type="Google" id="ProtNLM"/>
    </source>
</evidence>
<evidence type="ECO:0000256" key="2">
    <source>
        <dbReference type="ARBA" id="ARBA00022574"/>
    </source>
</evidence>
<dbReference type="SMART" id="SM00320">
    <property type="entry name" value="WD40"/>
    <property type="match status" value="3"/>
</dbReference>
<gene>
    <name evidence="7" type="ORF">LtaPh_2118700</name>
</gene>
<evidence type="ECO:0000256" key="1">
    <source>
        <dbReference type="ARBA" id="ARBA00022553"/>
    </source>
</evidence>
<evidence type="ECO:0000313" key="8">
    <source>
        <dbReference type="Proteomes" id="UP000419144"/>
    </source>
</evidence>
<dbReference type="InterPro" id="IPR015943">
    <property type="entry name" value="WD40/YVTN_repeat-like_dom_sf"/>
</dbReference>
<evidence type="ECO:0000256" key="3">
    <source>
        <dbReference type="ARBA" id="ARBA00022737"/>
    </source>
</evidence>
<dbReference type="InterPro" id="IPR044285">
    <property type="entry name" value="PWP1"/>
</dbReference>
<proteinExistence type="predicted"/>
<keyword evidence="3" id="KW-0677">Repeat</keyword>
<evidence type="ECO:0000256" key="4">
    <source>
        <dbReference type="ARBA" id="ARBA00022980"/>
    </source>
</evidence>
<dbReference type="GO" id="GO:0006364">
    <property type="term" value="P:rRNA processing"/>
    <property type="evidence" value="ECO:0007669"/>
    <property type="project" value="InterPro"/>
</dbReference>
<evidence type="ECO:0000256" key="6">
    <source>
        <dbReference type="SAM" id="MobiDB-lite"/>
    </source>
</evidence>
<dbReference type="GO" id="GO:0005840">
    <property type="term" value="C:ribosome"/>
    <property type="evidence" value="ECO:0007669"/>
    <property type="project" value="UniProtKB-KW"/>
</dbReference>
<dbReference type="SUPFAM" id="SSF50978">
    <property type="entry name" value="WD40 repeat-like"/>
    <property type="match status" value="1"/>
</dbReference>
<protein>
    <recommendedName>
        <fullName evidence="9">Guanine nucleotide-binding protein subunit beta-like protein</fullName>
    </recommendedName>
</protein>
<keyword evidence="2 5" id="KW-0853">WD repeat</keyword>
<evidence type="ECO:0000256" key="5">
    <source>
        <dbReference type="PROSITE-ProRule" id="PRU00221"/>
    </source>
</evidence>
<dbReference type="InterPro" id="IPR036322">
    <property type="entry name" value="WD40_repeat_dom_sf"/>
</dbReference>
<dbReference type="PROSITE" id="PS50082">
    <property type="entry name" value="WD_REPEATS_2"/>
    <property type="match status" value="1"/>
</dbReference>
<reference evidence="7" key="1">
    <citation type="submission" date="2019-11" db="EMBL/GenBank/DDBJ databases">
        <title>Leishmania tarentolae CDS.</title>
        <authorList>
            <person name="Goto Y."/>
            <person name="Yamagishi J."/>
        </authorList>
    </citation>
    <scope>NUCLEOTIDE SEQUENCE [LARGE SCALE GENOMIC DNA]</scope>
    <source>
        <strain evidence="7">Parrot Tar II</strain>
    </source>
</reference>
<dbReference type="InterPro" id="IPR019775">
    <property type="entry name" value="WD40_repeat_CS"/>
</dbReference>
<keyword evidence="4" id="KW-0687">Ribonucleoprotein</keyword>
<dbReference type="OrthoDB" id="273771at2759"/>
<organism evidence="7 8">
    <name type="scientific">Leishmania tarentolae</name>
    <name type="common">Sauroleishmania tarentolae</name>
    <dbReference type="NCBI Taxonomy" id="5689"/>
    <lineage>
        <taxon>Eukaryota</taxon>
        <taxon>Discoba</taxon>
        <taxon>Euglenozoa</taxon>
        <taxon>Kinetoplastea</taxon>
        <taxon>Metakinetoplastina</taxon>
        <taxon>Trypanosomatida</taxon>
        <taxon>Trypanosomatidae</taxon>
        <taxon>Leishmaniinae</taxon>
        <taxon>Leishmania</taxon>
        <taxon>lizard Leishmania</taxon>
    </lineage>
</organism>
<dbReference type="PANTHER" id="PTHR14091">
    <property type="entry name" value="PERIODIC TRYPTOPHAN PROTEIN 1"/>
    <property type="match status" value="1"/>
</dbReference>
<dbReference type="Gene3D" id="2.130.10.10">
    <property type="entry name" value="YVTN repeat-like/Quinoprotein amine dehydrogenase"/>
    <property type="match status" value="1"/>
</dbReference>